<proteinExistence type="predicted"/>
<reference evidence="1" key="1">
    <citation type="submission" date="2022-07" db="EMBL/GenBank/DDBJ databases">
        <title>Phylogenomic reconstructions and comparative analyses of Kickxellomycotina fungi.</title>
        <authorList>
            <person name="Reynolds N.K."/>
            <person name="Stajich J.E."/>
            <person name="Barry K."/>
            <person name="Grigoriev I.V."/>
            <person name="Crous P."/>
            <person name="Smith M.E."/>
        </authorList>
    </citation>
    <scope>NUCLEOTIDE SEQUENCE</scope>
    <source>
        <strain evidence="1">NBRC 105414</strain>
    </source>
</reference>
<dbReference type="Proteomes" id="UP001140217">
    <property type="component" value="Unassembled WGS sequence"/>
</dbReference>
<evidence type="ECO:0000313" key="2">
    <source>
        <dbReference type="Proteomes" id="UP001140217"/>
    </source>
</evidence>
<gene>
    <name evidence="1" type="ORF">H4R18_002668</name>
</gene>
<dbReference type="EMBL" id="JANBUL010000093">
    <property type="protein sequence ID" value="KAJ2781755.1"/>
    <property type="molecule type" value="Genomic_DNA"/>
</dbReference>
<protein>
    <submittedName>
        <fullName evidence="1">Uncharacterized protein</fullName>
    </submittedName>
</protein>
<feature type="non-terminal residue" evidence="1">
    <location>
        <position position="1"/>
    </location>
</feature>
<name>A0A9W8HB35_9FUNG</name>
<dbReference type="AlphaFoldDB" id="A0A9W8HB35"/>
<evidence type="ECO:0000313" key="1">
    <source>
        <dbReference type="EMBL" id="KAJ2781755.1"/>
    </source>
</evidence>
<accession>A0A9W8HB35</accession>
<keyword evidence="2" id="KW-1185">Reference proteome</keyword>
<organism evidence="1 2">
    <name type="scientific">Coemansia javaensis</name>
    <dbReference type="NCBI Taxonomy" id="2761396"/>
    <lineage>
        <taxon>Eukaryota</taxon>
        <taxon>Fungi</taxon>
        <taxon>Fungi incertae sedis</taxon>
        <taxon>Zoopagomycota</taxon>
        <taxon>Kickxellomycotina</taxon>
        <taxon>Kickxellomycetes</taxon>
        <taxon>Kickxellales</taxon>
        <taxon>Kickxellaceae</taxon>
        <taxon>Coemansia</taxon>
    </lineage>
</organism>
<comment type="caution">
    <text evidence="1">The sequence shown here is derived from an EMBL/GenBank/DDBJ whole genome shotgun (WGS) entry which is preliminary data.</text>
</comment>
<sequence length="328" mass="36328">VEIEMYFGFDPTACFAAIRERMRASPRVWRTATELNIKARAILDLDPPLFDYRAETSQFGAALAAAMPGLRTMSSDIPIVVPREHKFTRLEDVRLECDGRDGYQHPSVDPARLTHLTLVGWRPSHSWAPFSAGGDGWLIEFPNLKELVVKYDSGKAANGADVRHSDGYPWRLYFPALESLVVECQLDDCPLLQYVLLPPRISAISIKVRAPVFQRTMATSLPATRYLEIRSDSDASDDSTTAVAAGHILEDTWGRVETVIDADSPFSTVFGAGVCGLITDLSVPSAVTATAMTWLIINLHSLTSLKIDHLGYFGQYPHMSRIVYAFGH</sequence>